<dbReference type="PRINTS" id="PR01415">
    <property type="entry name" value="ANKYRIN"/>
</dbReference>
<feature type="repeat" description="ANK" evidence="3">
    <location>
        <begin position="818"/>
        <end position="850"/>
    </location>
</feature>
<feature type="repeat" description="ANK" evidence="3">
    <location>
        <begin position="931"/>
        <end position="957"/>
    </location>
</feature>
<name>A0A1B6E7R2_9HEMI</name>
<feature type="repeat" description="ANK" evidence="3">
    <location>
        <begin position="723"/>
        <end position="755"/>
    </location>
</feature>
<proteinExistence type="predicted"/>
<evidence type="ECO:0000256" key="2">
    <source>
        <dbReference type="ARBA" id="ARBA00023043"/>
    </source>
</evidence>
<dbReference type="SUPFAM" id="SSF48403">
    <property type="entry name" value="Ankyrin repeat"/>
    <property type="match status" value="3"/>
</dbReference>
<dbReference type="InterPro" id="IPR002110">
    <property type="entry name" value="Ankyrin_rpt"/>
</dbReference>
<dbReference type="SMART" id="SM00248">
    <property type="entry name" value="ANK"/>
    <property type="match status" value="20"/>
</dbReference>
<gene>
    <name evidence="4" type="ORF">g.31344</name>
</gene>
<evidence type="ECO:0000313" key="4">
    <source>
        <dbReference type="EMBL" id="JAS33978.1"/>
    </source>
</evidence>
<dbReference type="PROSITE" id="PS50297">
    <property type="entry name" value="ANK_REP_REGION"/>
    <property type="match status" value="12"/>
</dbReference>
<organism evidence="4">
    <name type="scientific">Clastoptera arizonana</name>
    <name type="common">Arizona spittle bug</name>
    <dbReference type="NCBI Taxonomy" id="38151"/>
    <lineage>
        <taxon>Eukaryota</taxon>
        <taxon>Metazoa</taxon>
        <taxon>Ecdysozoa</taxon>
        <taxon>Arthropoda</taxon>
        <taxon>Hexapoda</taxon>
        <taxon>Insecta</taxon>
        <taxon>Pterygota</taxon>
        <taxon>Neoptera</taxon>
        <taxon>Paraneoptera</taxon>
        <taxon>Hemiptera</taxon>
        <taxon>Auchenorrhyncha</taxon>
        <taxon>Cercopoidea</taxon>
        <taxon>Clastopteridae</taxon>
        <taxon>Clastoptera</taxon>
    </lineage>
</organism>
<keyword evidence="2 3" id="KW-0040">ANK repeat</keyword>
<evidence type="ECO:0000256" key="3">
    <source>
        <dbReference type="PROSITE-ProRule" id="PRU00023"/>
    </source>
</evidence>
<feature type="repeat" description="ANK" evidence="3">
    <location>
        <begin position="958"/>
        <end position="989"/>
    </location>
</feature>
<dbReference type="InterPro" id="IPR036770">
    <property type="entry name" value="Ankyrin_rpt-contain_sf"/>
</dbReference>
<evidence type="ECO:0000256" key="1">
    <source>
        <dbReference type="ARBA" id="ARBA00022737"/>
    </source>
</evidence>
<dbReference type="AlphaFoldDB" id="A0A1B6E7R2"/>
<feature type="repeat" description="ANK" evidence="3">
    <location>
        <begin position="851"/>
        <end position="883"/>
    </location>
</feature>
<feature type="repeat" description="ANK" evidence="3">
    <location>
        <begin position="653"/>
        <end position="685"/>
    </location>
</feature>
<feature type="repeat" description="ANK" evidence="3">
    <location>
        <begin position="298"/>
        <end position="330"/>
    </location>
</feature>
<dbReference type="EMBL" id="GEDC01003320">
    <property type="protein sequence ID" value="JAS33978.1"/>
    <property type="molecule type" value="Transcribed_RNA"/>
</dbReference>
<feature type="repeat" description="ANK" evidence="3">
    <location>
        <begin position="690"/>
        <end position="722"/>
    </location>
</feature>
<dbReference type="PANTHER" id="PTHR24198">
    <property type="entry name" value="ANKYRIN REPEAT AND PROTEIN KINASE DOMAIN-CONTAINING PROTEIN"/>
    <property type="match status" value="1"/>
</dbReference>
<feature type="repeat" description="ANK" evidence="3">
    <location>
        <begin position="265"/>
        <end position="297"/>
    </location>
</feature>
<dbReference type="Pfam" id="PF13637">
    <property type="entry name" value="Ank_4"/>
    <property type="match status" value="1"/>
</dbReference>
<feature type="repeat" description="ANK" evidence="3">
    <location>
        <begin position="620"/>
        <end position="652"/>
    </location>
</feature>
<dbReference type="PROSITE" id="PS50088">
    <property type="entry name" value="ANK_REPEAT"/>
    <property type="match status" value="13"/>
</dbReference>
<dbReference type="Pfam" id="PF12796">
    <property type="entry name" value="Ank_2"/>
    <property type="match status" value="8"/>
</dbReference>
<sequence length="1235" mass="140447">MDTIILQLYEAIEDRNWKACKELLQNINNGSDARIFHFAAYLGETEIIELLIKDGVDINYKNENGMSALHFAVLPKSHHCIDELPKISNDGLNFENYEPRTDNYISQSRYDYGYKKQIFKRFHMFAECYHIGLTNYLTPQCANKVSLQRQNSETNSLHNVPNSEPKVENIKTIDILLKLGANLNTKLKCGKTPLLLAIEYGHIENLKHLLKYEPDFYCKIKDLFPLHLAAISNTDVLRLMVDVINSKVEYNEIKLKELLNKKTENGLTPLHLSVKHNKIENMKLLLEKGAEVNSTCHSGHTPLHIAIKKLNTEAVALLLDFGADTNISTQDEKTSLILAIENDCLDIFNLIIKKDSNIHSMNKVKETPLYYAAKQKNEYFTKTLLGFGADVNAKNYLGKTPLMVAVENNFYNNMKLILQCDPDVNAACISGYQAGYSALHYAAKSENIFIEELILAGANVDAITRNGKTPLHLAVEYCKLNNIKSLITCNADVNVSSASGDFEEYSRFVFDSNSNNIIDKLLQNENEYYNLHFFSKESNELDIIVKYKPVVNLHCNNESIPPIHFSIKGCTDEISVILLPKNYSRNQLYLSDSILKNLEYTNFIGKILQYESTCPSCSSENYTPLHFASRKNNPEIIKLLLKTGANIDARTSSGETPLSLAVEHCQVENVKMLINYKPDVNITLTLGYNSGYSILHLASARNNPEILKILLKSPTNVNAFSSNGETPLFVAVKLDRMENIQTLVKHGIDFQNENNKLAFLFSITNSNKKISEFLKNYFELVSNDIKNVKLLHQSIFKKINIFDDFIKLGIDVNYKVENGDALIHVACKVNNMNVINTLLKYHADINCFDSRGNTPLHIATENKNIEMMYLFLKYGAKVNLKNNFNGYTALNLACKNYDHTNPQTEKCIKELLINNADVNIPAYYGAVPICHITSKHNSLHLLKILLEVGANVNATDDNCRTPLHIACQKFGNTEVKYIQLLISYGADINCIVSIGKQAFTPLHFACSTTLSSRDRNYDEIDDRIVLLVENGAELSAKNCNGHTPIYFFLQSYYHCHYSNSRFTSKSYGGYDVPTSFVNTFLFFIENLVAKELSTDVISMINDLKGYFYHKDLIEPLCLSFHSHLKDCEEEFKLIKNYKLNLVDLLSTNEEILASFILSNKNLDFNEIKTNFPIYSKMLIKNFNKGKVRNKLIQFIKNCINNLSKSNLPSRVLEKIISQLELREFRIFMLVMNSEK</sequence>
<keyword evidence="1" id="KW-0677">Repeat</keyword>
<feature type="repeat" description="ANK" evidence="3">
    <location>
        <begin position="364"/>
        <end position="396"/>
    </location>
</feature>
<feature type="repeat" description="ANK" evidence="3">
    <location>
        <begin position="31"/>
        <end position="63"/>
    </location>
</feature>
<dbReference type="PANTHER" id="PTHR24198:SF165">
    <property type="entry name" value="ANKYRIN REPEAT-CONTAINING PROTEIN-RELATED"/>
    <property type="match status" value="1"/>
</dbReference>
<reference evidence="4" key="1">
    <citation type="submission" date="2015-12" db="EMBL/GenBank/DDBJ databases">
        <title>De novo transcriptome assembly of four potential Pierce s Disease insect vectors from Arizona vineyards.</title>
        <authorList>
            <person name="Tassone E.E."/>
        </authorList>
    </citation>
    <scope>NUCLEOTIDE SEQUENCE</scope>
</reference>
<dbReference type="Gene3D" id="1.25.40.20">
    <property type="entry name" value="Ankyrin repeat-containing domain"/>
    <property type="match status" value="8"/>
</dbReference>
<accession>A0A1B6E7R2</accession>
<feature type="repeat" description="ANK" evidence="3">
    <location>
        <begin position="466"/>
        <end position="498"/>
    </location>
</feature>
<protein>
    <submittedName>
        <fullName evidence="4">Uncharacterized protein</fullName>
    </submittedName>
</protein>